<dbReference type="InterPro" id="IPR037473">
    <property type="entry name" value="Lcp-like"/>
</dbReference>
<comment type="caution">
    <text evidence="2">The sequence shown here is derived from an EMBL/GenBank/DDBJ whole genome shotgun (WGS) entry which is preliminary data.</text>
</comment>
<organism evidence="2 3">
    <name type="scientific">Rivibacter subsaxonicus</name>
    <dbReference type="NCBI Taxonomy" id="457575"/>
    <lineage>
        <taxon>Bacteria</taxon>
        <taxon>Pseudomonadati</taxon>
        <taxon>Pseudomonadota</taxon>
        <taxon>Betaproteobacteria</taxon>
        <taxon>Burkholderiales</taxon>
        <taxon>Rivibacter</taxon>
    </lineage>
</organism>
<dbReference type="EMBL" id="SHKP01000004">
    <property type="protein sequence ID" value="RZU02400.1"/>
    <property type="molecule type" value="Genomic_DNA"/>
</dbReference>
<feature type="domain" description="ER-bound oxygenase mpaB/mpaB'/Rubber oxygenase catalytic" evidence="1">
    <location>
        <begin position="253"/>
        <end position="384"/>
    </location>
</feature>
<dbReference type="Proteomes" id="UP000293671">
    <property type="component" value="Unassembled WGS sequence"/>
</dbReference>
<dbReference type="AlphaFoldDB" id="A0A4Q7W009"/>
<dbReference type="GO" id="GO:0016491">
    <property type="term" value="F:oxidoreductase activity"/>
    <property type="evidence" value="ECO:0007669"/>
    <property type="project" value="InterPro"/>
</dbReference>
<dbReference type="PANTHER" id="PTHR37539:SF1">
    <property type="entry name" value="ER-BOUND OXYGENASE MPAB_MPAB'_RUBBER OXYGENASE CATALYTIC DOMAIN-CONTAINING PROTEIN"/>
    <property type="match status" value="1"/>
</dbReference>
<proteinExistence type="predicted"/>
<evidence type="ECO:0000313" key="2">
    <source>
        <dbReference type="EMBL" id="RZU02400.1"/>
    </source>
</evidence>
<keyword evidence="3" id="KW-1185">Reference proteome</keyword>
<protein>
    <submittedName>
        <fullName evidence="2">Uncharacterized protein DUF2236</fullName>
    </submittedName>
</protein>
<gene>
    <name evidence="2" type="ORF">EV670_0423</name>
</gene>
<sequence>MSRQAAPDELLDRMEYQADPLADATIAAILGPWDAIAPPSATGTLQSMHADHWRRLEAVNRVFAQWETNRGIETWRADASVPPEVAGPLEAYVRQAQVLPAWADHAAIDRAEQLFIDHGVLSCTLLFCASLPECYVVPDLSEVLHQTGQLERRTEYRIRSTAAMVFPLMMRGGLNAPDGGGLAQVLKVRLIHATVRHLILRGSPQEAVAALGSQRKVVGAGVVAPMPASTAAAGDMHHALFIHGWKLGEDGLPCSQEELAYTLLTFGYVFLRGLRTLGVGLERHDEEAYLHAWNVVGHVLGIERELMAETMDEAAALFARMQARGRAQPIKPDPRPELGRALMESMAKIIPLRIAKPFPVLLTRQLCGPATSRDIGLDQHVSWWSRAVFAVCLFVISGIDRFVRLFVPGFSISRFITRLVGYQLMTRFLMDQTRPLKLPEHVLQRAHGMMNGWGNDPRAPGWLNRLEARCTRGRDAAMAA</sequence>
<name>A0A4Q7W009_9BURK</name>
<evidence type="ECO:0000313" key="3">
    <source>
        <dbReference type="Proteomes" id="UP000293671"/>
    </source>
</evidence>
<dbReference type="PANTHER" id="PTHR37539">
    <property type="entry name" value="SECRETED PROTEIN-RELATED"/>
    <property type="match status" value="1"/>
</dbReference>
<dbReference type="Pfam" id="PF09995">
    <property type="entry name" value="MPAB_Lcp_cat"/>
    <property type="match status" value="1"/>
</dbReference>
<reference evidence="2 3" key="1">
    <citation type="submission" date="2019-02" db="EMBL/GenBank/DDBJ databases">
        <title>Genomic Encyclopedia of Type Strains, Phase IV (KMG-IV): sequencing the most valuable type-strain genomes for metagenomic binning, comparative biology and taxonomic classification.</title>
        <authorList>
            <person name="Goeker M."/>
        </authorList>
    </citation>
    <scope>NUCLEOTIDE SEQUENCE [LARGE SCALE GENOMIC DNA]</scope>
    <source>
        <strain evidence="2 3">DSM 19570</strain>
    </source>
</reference>
<accession>A0A4Q7W009</accession>
<evidence type="ECO:0000259" key="1">
    <source>
        <dbReference type="Pfam" id="PF09995"/>
    </source>
</evidence>
<dbReference type="InterPro" id="IPR018713">
    <property type="entry name" value="MPAB/Lcp_cat_dom"/>
</dbReference>